<comment type="caution">
    <text evidence="13">The sequence shown here is derived from an EMBL/GenBank/DDBJ whole genome shotgun (WGS) entry which is preliminary data.</text>
</comment>
<dbReference type="PANTHER" id="PTHR33529">
    <property type="entry name" value="SLR0882 PROTEIN-RELATED"/>
    <property type="match status" value="1"/>
</dbReference>
<keyword evidence="10 12" id="KW-0472">Membrane</keyword>
<dbReference type="NCBIfam" id="TIGR04407">
    <property type="entry name" value="LptF_YjgP"/>
    <property type="match status" value="1"/>
</dbReference>
<feature type="transmembrane region" description="Helical" evidence="12">
    <location>
        <begin position="98"/>
        <end position="123"/>
    </location>
</feature>
<dbReference type="PANTHER" id="PTHR33529:SF7">
    <property type="entry name" value="LIPOPOLYSACCHARIDE EXPORT SYSTEM PERMEASE PROTEIN LPTF"/>
    <property type="match status" value="1"/>
</dbReference>
<evidence type="ECO:0000313" key="14">
    <source>
        <dbReference type="Proteomes" id="UP001203338"/>
    </source>
</evidence>
<keyword evidence="8 12" id="KW-0812">Transmembrane</keyword>
<feature type="transmembrane region" description="Helical" evidence="12">
    <location>
        <begin position="304"/>
        <end position="322"/>
    </location>
</feature>
<evidence type="ECO:0000256" key="6">
    <source>
        <dbReference type="ARBA" id="ARBA00022475"/>
    </source>
</evidence>
<keyword evidence="9 12" id="KW-1133">Transmembrane helix</keyword>
<keyword evidence="14" id="KW-1185">Reference proteome</keyword>
<evidence type="ECO:0000256" key="1">
    <source>
        <dbReference type="ARBA" id="ARBA00002265"/>
    </source>
</evidence>
<comment type="function">
    <text evidence="1">Part of the ABC transporter complex LptBFG involved in the translocation of lipopolysaccharide (LPS) from the inner membrane to the outer membrane.</text>
</comment>
<dbReference type="Pfam" id="PF03739">
    <property type="entry name" value="LptF_LptG"/>
    <property type="match status" value="1"/>
</dbReference>
<feature type="transmembrane region" description="Helical" evidence="12">
    <location>
        <begin position="12"/>
        <end position="32"/>
    </location>
</feature>
<dbReference type="RefSeq" id="WP_249697880.1">
    <property type="nucleotide sequence ID" value="NZ_JAMFLX010000003.1"/>
</dbReference>
<evidence type="ECO:0000256" key="3">
    <source>
        <dbReference type="ARBA" id="ARBA00007725"/>
    </source>
</evidence>
<keyword evidence="7" id="KW-0997">Cell inner membrane</keyword>
<gene>
    <name evidence="13" type="primary">lptF</name>
    <name evidence="13" type="ORF">M3P05_03735</name>
</gene>
<organism evidence="13 14">
    <name type="scientific">Parendozoicomonas callyspongiae</name>
    <dbReference type="NCBI Taxonomy" id="2942213"/>
    <lineage>
        <taxon>Bacteria</taxon>
        <taxon>Pseudomonadati</taxon>
        <taxon>Pseudomonadota</taxon>
        <taxon>Gammaproteobacteria</taxon>
        <taxon>Oceanospirillales</taxon>
        <taxon>Endozoicomonadaceae</taxon>
        <taxon>Parendozoicomonas</taxon>
    </lineage>
</organism>
<evidence type="ECO:0000256" key="5">
    <source>
        <dbReference type="ARBA" id="ARBA00022448"/>
    </source>
</evidence>
<keyword evidence="5" id="KW-0813">Transport</keyword>
<name>A0ABT0PCE4_9GAMM</name>
<protein>
    <recommendedName>
        <fullName evidence="4">Lipopolysaccharide export system permease protein LptF</fullName>
    </recommendedName>
</protein>
<comment type="subunit">
    <text evidence="11">Component of the lipopolysaccharide transport and assembly complex. The LptBFG transporter is composed of two ATP-binding proteins (LptB) and two transmembrane proteins (LptF and LptG).</text>
</comment>
<proteinExistence type="inferred from homology"/>
<evidence type="ECO:0000256" key="8">
    <source>
        <dbReference type="ARBA" id="ARBA00022692"/>
    </source>
</evidence>
<dbReference type="Proteomes" id="UP001203338">
    <property type="component" value="Unassembled WGS sequence"/>
</dbReference>
<accession>A0ABT0PCE4</accession>
<evidence type="ECO:0000256" key="11">
    <source>
        <dbReference type="ARBA" id="ARBA00026081"/>
    </source>
</evidence>
<keyword evidence="6" id="KW-1003">Cell membrane</keyword>
<dbReference type="InterPro" id="IPR030922">
    <property type="entry name" value="LptF"/>
</dbReference>
<feature type="transmembrane region" description="Helical" evidence="12">
    <location>
        <begin position="334"/>
        <end position="354"/>
    </location>
</feature>
<reference evidence="13 14" key="1">
    <citation type="submission" date="2022-05" db="EMBL/GenBank/DDBJ databases">
        <authorList>
            <person name="Park J.-S."/>
        </authorList>
    </citation>
    <scope>NUCLEOTIDE SEQUENCE [LARGE SCALE GENOMIC DNA]</scope>
    <source>
        <strain evidence="13 14">2012CJ34-2</strain>
    </source>
</reference>
<comment type="similarity">
    <text evidence="3">Belongs to the LptF/LptG family.</text>
</comment>
<feature type="transmembrane region" description="Helical" evidence="12">
    <location>
        <begin position="52"/>
        <end position="77"/>
    </location>
</feature>
<evidence type="ECO:0000256" key="9">
    <source>
        <dbReference type="ARBA" id="ARBA00022989"/>
    </source>
</evidence>
<evidence type="ECO:0000256" key="4">
    <source>
        <dbReference type="ARBA" id="ARBA00014213"/>
    </source>
</evidence>
<evidence type="ECO:0000256" key="12">
    <source>
        <dbReference type="SAM" id="Phobius"/>
    </source>
</evidence>
<feature type="transmembrane region" description="Helical" evidence="12">
    <location>
        <begin position="271"/>
        <end position="292"/>
    </location>
</feature>
<dbReference type="EMBL" id="JAMFLX010000003">
    <property type="protein sequence ID" value="MCL6269052.1"/>
    <property type="molecule type" value="Genomic_DNA"/>
</dbReference>
<evidence type="ECO:0000256" key="7">
    <source>
        <dbReference type="ARBA" id="ARBA00022519"/>
    </source>
</evidence>
<sequence length="376" mass="41986">MIVLRYLARELVQSWLAISGVLLLIIVSGRFIKYLQQAATGELKAEFLFAIMGYRLPGFLEIILPLGLFLSILLAYGRMYVDSEMVVLEACGMSRNRLLGYTFVPAFVIMIVVAVISCVLSPWGASHVERILNTQDAMTEFDTLTPGRFQSMNDGVRVTYTESLSSNKSRMEGVFIAEHRVGKEGEKGQVTLLLADGGRMYPDPESGKRYLLLENGYRYDLAAGQPESRLTQYDTYGIQMQDPEVRPVTKENALPTEQIFGSDQPRLVAEWQWRISLPLLIPVIVFMALPLARVNPRQGRFMKLLPGVLLYLVYLALLIASRGAVEDGKIPPEIGLWGVHAVFTVIALVMFFWPQIQNLFSGARSIESVDGGVKQG</sequence>
<evidence type="ECO:0000313" key="13">
    <source>
        <dbReference type="EMBL" id="MCL6269052.1"/>
    </source>
</evidence>
<evidence type="ECO:0000256" key="2">
    <source>
        <dbReference type="ARBA" id="ARBA00004429"/>
    </source>
</evidence>
<evidence type="ECO:0000256" key="10">
    <source>
        <dbReference type="ARBA" id="ARBA00023136"/>
    </source>
</evidence>
<dbReference type="InterPro" id="IPR005495">
    <property type="entry name" value="LptG/LptF_permease"/>
</dbReference>
<comment type="subcellular location">
    <subcellularLocation>
        <location evidence="2">Cell inner membrane</location>
        <topology evidence="2">Multi-pass membrane protein</topology>
    </subcellularLocation>
</comment>